<evidence type="ECO:0008006" key="4">
    <source>
        <dbReference type="Google" id="ProtNLM"/>
    </source>
</evidence>
<name>A0AAD0BR51_STEMA</name>
<proteinExistence type="predicted"/>
<dbReference type="AlphaFoldDB" id="A0AAD0BR51"/>
<organism evidence="2 3">
    <name type="scientific">Stenotrophomonas maltophilia</name>
    <name type="common">Pseudomonas maltophilia</name>
    <name type="synonym">Xanthomonas maltophilia</name>
    <dbReference type="NCBI Taxonomy" id="40324"/>
    <lineage>
        <taxon>Bacteria</taxon>
        <taxon>Pseudomonadati</taxon>
        <taxon>Pseudomonadota</taxon>
        <taxon>Gammaproteobacteria</taxon>
        <taxon>Lysobacterales</taxon>
        <taxon>Lysobacteraceae</taxon>
        <taxon>Stenotrophomonas</taxon>
        <taxon>Stenotrophomonas maltophilia group</taxon>
    </lineage>
</organism>
<evidence type="ECO:0000313" key="2">
    <source>
        <dbReference type="EMBL" id="AUI06493.1"/>
    </source>
</evidence>
<dbReference type="Proteomes" id="UP000234414">
    <property type="component" value="Chromosome"/>
</dbReference>
<feature type="chain" id="PRO_5042242042" description="DUF4148 domain-containing protein" evidence="1">
    <location>
        <begin position="29"/>
        <end position="118"/>
    </location>
</feature>
<keyword evidence="1" id="KW-0732">Signal</keyword>
<feature type="signal peptide" evidence="1">
    <location>
        <begin position="1"/>
        <end position="28"/>
    </location>
</feature>
<sequence>MRNINMRYFMTKLVITSALLIGSGTAVAQGGGAAQFGALGGTHAGNALACGATPEQAAKLRASHKAQAKTVFGSEAGFDQAYDAAEAQTQKKITDAWKKGQYKPTNEVCNELMKQVRS</sequence>
<evidence type="ECO:0000256" key="1">
    <source>
        <dbReference type="SAM" id="SignalP"/>
    </source>
</evidence>
<reference evidence="2 3" key="1">
    <citation type="submission" date="2017-12" db="EMBL/GenBank/DDBJ databases">
        <title>Complete Genome Sequence of Stenotrophomonas maltophilia CSM2.</title>
        <authorList>
            <person name="Castro-Jaimes S."/>
            <person name="Lopez-Leal G."/>
            <person name="Barberena Jonas C."/>
            <person name="Bustos P."/>
            <person name="Perez-Oseguera A."/>
            <person name="Cevallos M.A."/>
        </authorList>
    </citation>
    <scope>NUCLEOTIDE SEQUENCE [LARGE SCALE GENOMIC DNA]</scope>
    <source>
        <strain evidence="2 3">CSM2</strain>
    </source>
</reference>
<evidence type="ECO:0000313" key="3">
    <source>
        <dbReference type="Proteomes" id="UP000234414"/>
    </source>
</evidence>
<dbReference type="EMBL" id="CP025298">
    <property type="protein sequence ID" value="AUI06493.1"/>
    <property type="molecule type" value="Genomic_DNA"/>
</dbReference>
<protein>
    <recommendedName>
        <fullName evidence="4">DUF4148 domain-containing protein</fullName>
    </recommendedName>
</protein>
<accession>A0AAD0BR51</accession>
<gene>
    <name evidence="2" type="ORF">SmaCSM2_04620</name>
</gene>